<dbReference type="FunFam" id="1.10.10.10:FF:000056">
    <property type="entry name" value="IclR family transcriptional regulator"/>
    <property type="match status" value="1"/>
</dbReference>
<reference evidence="6 7" key="1">
    <citation type="submission" date="2017-03" db="EMBL/GenBank/DDBJ databases">
        <authorList>
            <person name="Afonso C.L."/>
            <person name="Miller P.J."/>
            <person name="Scott M.A."/>
            <person name="Spackman E."/>
            <person name="Goraichik I."/>
            <person name="Dimitrov K.M."/>
            <person name="Suarez D.L."/>
            <person name="Swayne D.E."/>
        </authorList>
    </citation>
    <scope>NUCLEOTIDE SEQUENCE [LARGE SCALE GENOMIC DNA]</scope>
    <source>
        <strain evidence="6 7">CECT 8620</strain>
    </source>
</reference>
<dbReference type="PROSITE" id="PS51078">
    <property type="entry name" value="ICLR_ED"/>
    <property type="match status" value="1"/>
</dbReference>
<keyword evidence="1" id="KW-0805">Transcription regulation</keyword>
<dbReference type="OrthoDB" id="9807558at2"/>
<dbReference type="InterPro" id="IPR036390">
    <property type="entry name" value="WH_DNA-bd_sf"/>
</dbReference>
<keyword evidence="2" id="KW-0238">DNA-binding</keyword>
<dbReference type="InterPro" id="IPR005471">
    <property type="entry name" value="Tscrpt_reg_IclR_N"/>
</dbReference>
<evidence type="ECO:0000313" key="6">
    <source>
        <dbReference type="EMBL" id="SLN54991.1"/>
    </source>
</evidence>
<dbReference type="InterPro" id="IPR050707">
    <property type="entry name" value="HTH_MetabolicPath_Reg"/>
</dbReference>
<dbReference type="Proteomes" id="UP000193862">
    <property type="component" value="Unassembled WGS sequence"/>
</dbReference>
<proteinExistence type="predicted"/>
<organism evidence="6 7">
    <name type="scientific">Aquimixticola soesokkakensis</name>
    <dbReference type="NCBI Taxonomy" id="1519096"/>
    <lineage>
        <taxon>Bacteria</taxon>
        <taxon>Pseudomonadati</taxon>
        <taxon>Pseudomonadota</taxon>
        <taxon>Alphaproteobacteria</taxon>
        <taxon>Rhodobacterales</taxon>
        <taxon>Paracoccaceae</taxon>
        <taxon>Aquimixticola</taxon>
    </lineage>
</organism>
<dbReference type="PANTHER" id="PTHR30136">
    <property type="entry name" value="HELIX-TURN-HELIX TRANSCRIPTIONAL REGULATOR, ICLR FAMILY"/>
    <property type="match status" value="1"/>
</dbReference>
<evidence type="ECO:0000256" key="1">
    <source>
        <dbReference type="ARBA" id="ARBA00023015"/>
    </source>
</evidence>
<dbReference type="RefSeq" id="WP_085837139.1">
    <property type="nucleotide sequence ID" value="NZ_FWFS01000009.1"/>
</dbReference>
<evidence type="ECO:0000256" key="3">
    <source>
        <dbReference type="ARBA" id="ARBA00023163"/>
    </source>
</evidence>
<name>A0A1Y5T3J4_9RHOB</name>
<protein>
    <submittedName>
        <fullName evidence="6">HTH-type transcriptional repressor AllR</fullName>
    </submittedName>
</protein>
<dbReference type="SUPFAM" id="SSF55781">
    <property type="entry name" value="GAF domain-like"/>
    <property type="match status" value="1"/>
</dbReference>
<sequence length="267" mass="28382">MGSVVERTFAVLELLSTAPDGLSVSAIAEHLDMPASGTHRLLNQLVQSGYVSQDRTQGDYGLTMKAAAIGMSFLRRSKVVDIAQPVMDALAQSTHELVRLSVVDTNDLIWIGVAQGATMGLRYDPGEDQGVVAHLASSASGLVWLSTLPDDAALMRAAQQGFRIDTNGPNAPTGAGDLLQRLAETRARGFSMVVDCFMPGMNAMAAAIRHPDTDQSIGTLSVAGPSVRFVPERMEAHGAALMQAARELGKMAYASQFFRRALDPAAR</sequence>
<dbReference type="Pfam" id="PF01614">
    <property type="entry name" value="IclR_C"/>
    <property type="match status" value="1"/>
</dbReference>
<dbReference type="GO" id="GO:0003700">
    <property type="term" value="F:DNA-binding transcription factor activity"/>
    <property type="evidence" value="ECO:0007669"/>
    <property type="project" value="TreeGrafter"/>
</dbReference>
<dbReference type="CDD" id="cd00090">
    <property type="entry name" value="HTH_ARSR"/>
    <property type="match status" value="1"/>
</dbReference>
<dbReference type="InterPro" id="IPR029016">
    <property type="entry name" value="GAF-like_dom_sf"/>
</dbReference>
<accession>A0A1Y5T3J4</accession>
<dbReference type="GO" id="GO:0003677">
    <property type="term" value="F:DNA binding"/>
    <property type="evidence" value="ECO:0007669"/>
    <property type="project" value="UniProtKB-KW"/>
</dbReference>
<dbReference type="EMBL" id="FWFS01000009">
    <property type="protein sequence ID" value="SLN54991.1"/>
    <property type="molecule type" value="Genomic_DNA"/>
</dbReference>
<dbReference type="Pfam" id="PF09339">
    <property type="entry name" value="HTH_IclR"/>
    <property type="match status" value="1"/>
</dbReference>
<gene>
    <name evidence="6" type="primary">allR</name>
    <name evidence="6" type="ORF">AQS8620_02410</name>
</gene>
<dbReference type="Gene3D" id="1.10.10.10">
    <property type="entry name" value="Winged helix-like DNA-binding domain superfamily/Winged helix DNA-binding domain"/>
    <property type="match status" value="1"/>
</dbReference>
<evidence type="ECO:0000313" key="7">
    <source>
        <dbReference type="Proteomes" id="UP000193862"/>
    </source>
</evidence>
<dbReference type="GO" id="GO:0045892">
    <property type="term" value="P:negative regulation of DNA-templated transcription"/>
    <property type="evidence" value="ECO:0007669"/>
    <property type="project" value="TreeGrafter"/>
</dbReference>
<dbReference type="InterPro" id="IPR036388">
    <property type="entry name" value="WH-like_DNA-bd_sf"/>
</dbReference>
<keyword evidence="7" id="KW-1185">Reference proteome</keyword>
<dbReference type="AlphaFoldDB" id="A0A1Y5T3J4"/>
<evidence type="ECO:0000259" key="4">
    <source>
        <dbReference type="PROSITE" id="PS51077"/>
    </source>
</evidence>
<dbReference type="InterPro" id="IPR014757">
    <property type="entry name" value="Tscrpt_reg_IclR_C"/>
</dbReference>
<dbReference type="InterPro" id="IPR011991">
    <property type="entry name" value="ArsR-like_HTH"/>
</dbReference>
<evidence type="ECO:0000256" key="2">
    <source>
        <dbReference type="ARBA" id="ARBA00023125"/>
    </source>
</evidence>
<dbReference type="PANTHER" id="PTHR30136:SF35">
    <property type="entry name" value="HTH-TYPE TRANSCRIPTIONAL REGULATOR RV1719"/>
    <property type="match status" value="1"/>
</dbReference>
<feature type="domain" description="IclR-ED" evidence="5">
    <location>
        <begin position="65"/>
        <end position="254"/>
    </location>
</feature>
<dbReference type="SMART" id="SM00346">
    <property type="entry name" value="HTH_ICLR"/>
    <property type="match status" value="1"/>
</dbReference>
<keyword evidence="3" id="KW-0804">Transcription</keyword>
<evidence type="ECO:0000259" key="5">
    <source>
        <dbReference type="PROSITE" id="PS51078"/>
    </source>
</evidence>
<dbReference type="Gene3D" id="3.30.450.40">
    <property type="match status" value="1"/>
</dbReference>
<dbReference type="SUPFAM" id="SSF46785">
    <property type="entry name" value="Winged helix' DNA-binding domain"/>
    <property type="match status" value="1"/>
</dbReference>
<feature type="domain" description="HTH iclR-type" evidence="4">
    <location>
        <begin position="2"/>
        <end position="64"/>
    </location>
</feature>
<dbReference type="PROSITE" id="PS51077">
    <property type="entry name" value="HTH_ICLR"/>
    <property type="match status" value="1"/>
</dbReference>